<gene>
    <name evidence="3" type="ORF">RFI_12247</name>
</gene>
<dbReference type="AlphaFoldDB" id="X6NF35"/>
<feature type="region of interest" description="Disordered" evidence="2">
    <location>
        <begin position="1"/>
        <end position="44"/>
    </location>
</feature>
<keyword evidence="1" id="KW-0175">Coiled coil</keyword>
<dbReference type="EMBL" id="ASPP01008877">
    <property type="protein sequence ID" value="ETO24910.1"/>
    <property type="molecule type" value="Genomic_DNA"/>
</dbReference>
<organism evidence="3 4">
    <name type="scientific">Reticulomyxa filosa</name>
    <dbReference type="NCBI Taxonomy" id="46433"/>
    <lineage>
        <taxon>Eukaryota</taxon>
        <taxon>Sar</taxon>
        <taxon>Rhizaria</taxon>
        <taxon>Retaria</taxon>
        <taxon>Foraminifera</taxon>
        <taxon>Monothalamids</taxon>
        <taxon>Reticulomyxidae</taxon>
        <taxon>Reticulomyxa</taxon>
    </lineage>
</organism>
<dbReference type="Proteomes" id="UP000023152">
    <property type="component" value="Unassembled WGS sequence"/>
</dbReference>
<evidence type="ECO:0000256" key="1">
    <source>
        <dbReference type="SAM" id="Coils"/>
    </source>
</evidence>
<reference evidence="3 4" key="1">
    <citation type="journal article" date="2013" name="Curr. Biol.">
        <title>The Genome of the Foraminiferan Reticulomyxa filosa.</title>
        <authorList>
            <person name="Glockner G."/>
            <person name="Hulsmann N."/>
            <person name="Schleicher M."/>
            <person name="Noegel A.A."/>
            <person name="Eichinger L."/>
            <person name="Gallinger C."/>
            <person name="Pawlowski J."/>
            <person name="Sierra R."/>
            <person name="Euteneuer U."/>
            <person name="Pillet L."/>
            <person name="Moustafa A."/>
            <person name="Platzer M."/>
            <person name="Groth M."/>
            <person name="Szafranski K."/>
            <person name="Schliwa M."/>
        </authorList>
    </citation>
    <scope>NUCLEOTIDE SEQUENCE [LARGE SCALE GENOMIC DNA]</scope>
</reference>
<evidence type="ECO:0000313" key="4">
    <source>
        <dbReference type="Proteomes" id="UP000023152"/>
    </source>
</evidence>
<sequence length="421" mass="48969">QSKEWKDTMGTDKPSKKGDNNEKEKEKDKGSKQAMMQHMEKPTHGKGALSVFTMEDVSALDHSKISSQLSGIKTKEGLVQQLQAANYKVATKKAAHEEKVVRSRKELMDMSLQYRDEKTLWRKYAVIELQDLCEVYYKAKMKYYHTIIDVEMKYAETCQVKYEKLDKSLTAVSGHLSQWTLEDVRSSVLQALEIAYSIRLSKEVMEKRDELKSIQVVLDEYEKEYLLLKQEKGNSHVDMTLRSHEVIKYLTELIGVKRNFDKASKDKSDKSTSHSHTLEEIDEFVHVVLDEKKRRQIQCYILDERVKEGIMCKTFRESTSKNAKNTTLEEIYEFVESLIAQFTQQSFPIDKLFNGKDLSLVQAFVKVLVYDCVFIHIFVVRDAVRICLDSDRGKQEYKQLKKIKHFAYFIIRVDTSVGSKT</sequence>
<proteinExistence type="predicted"/>
<feature type="non-terminal residue" evidence="3">
    <location>
        <position position="1"/>
    </location>
</feature>
<protein>
    <submittedName>
        <fullName evidence="3">Uncharacterized protein</fullName>
    </submittedName>
</protein>
<evidence type="ECO:0000313" key="3">
    <source>
        <dbReference type="EMBL" id="ETO24910.1"/>
    </source>
</evidence>
<keyword evidence="4" id="KW-1185">Reference proteome</keyword>
<feature type="compositionally biased region" description="Basic and acidic residues" evidence="2">
    <location>
        <begin position="1"/>
        <end position="31"/>
    </location>
</feature>
<comment type="caution">
    <text evidence="3">The sequence shown here is derived from an EMBL/GenBank/DDBJ whole genome shotgun (WGS) entry which is preliminary data.</text>
</comment>
<name>X6NF35_RETFI</name>
<evidence type="ECO:0000256" key="2">
    <source>
        <dbReference type="SAM" id="MobiDB-lite"/>
    </source>
</evidence>
<accession>X6NF35</accession>
<feature type="coiled-coil region" evidence="1">
    <location>
        <begin position="204"/>
        <end position="231"/>
    </location>
</feature>